<accession>A0A5E4PES3</accession>
<dbReference type="Proteomes" id="UP000324194">
    <property type="component" value="Chromosome 1"/>
</dbReference>
<dbReference type="AlphaFoldDB" id="A0A5E4PES3"/>
<sequence length="229" mass="26598">MHVRYYMIIDDNPDERHVFNDVESMQVFLITRPDEKGELFVDAFSGVKITYDTHTGVVRLENREQAEWITFQFSENAFHSHLHPVEQAVQYIAKQYFLTELYLLRDPALCSLIDQYIEMDNQTGKVLSHPRTINIENVLMEIADFVQPYQGRILSFANLFTPANHQIQPRTSLHHAINQAFIKCGIDSNGLAEIKSKQDVIQVMKMINDFYRQNMDSEAGKTSAMHKRS</sequence>
<organism evidence="1 2">
    <name type="scientific">Aquicella siphonis</name>
    <dbReference type="NCBI Taxonomy" id="254247"/>
    <lineage>
        <taxon>Bacteria</taxon>
        <taxon>Pseudomonadati</taxon>
        <taxon>Pseudomonadota</taxon>
        <taxon>Gammaproteobacteria</taxon>
        <taxon>Legionellales</taxon>
        <taxon>Coxiellaceae</taxon>
        <taxon>Aquicella</taxon>
    </lineage>
</organism>
<name>A0A5E4PES3_9COXI</name>
<evidence type="ECO:0000313" key="1">
    <source>
        <dbReference type="EMBL" id="VVC74923.1"/>
    </source>
</evidence>
<reference evidence="1 2" key="1">
    <citation type="submission" date="2019-08" db="EMBL/GenBank/DDBJ databases">
        <authorList>
            <person name="Guy L."/>
        </authorList>
    </citation>
    <scope>NUCLEOTIDE SEQUENCE [LARGE SCALE GENOMIC DNA]</scope>
    <source>
        <strain evidence="1 2">SGT-108</strain>
    </source>
</reference>
<evidence type="ECO:0000313" key="2">
    <source>
        <dbReference type="Proteomes" id="UP000324194"/>
    </source>
</evidence>
<dbReference type="RefSeq" id="WP_148337764.1">
    <property type="nucleotide sequence ID" value="NZ_LR699119.1"/>
</dbReference>
<protein>
    <submittedName>
        <fullName evidence="1">Uncharacterized protein</fullName>
    </submittedName>
</protein>
<dbReference type="EMBL" id="LR699119">
    <property type="protein sequence ID" value="VVC74923.1"/>
    <property type="molecule type" value="Genomic_DNA"/>
</dbReference>
<keyword evidence="2" id="KW-1185">Reference proteome</keyword>
<dbReference type="KEGG" id="asip:AQUSIP_01970"/>
<gene>
    <name evidence="1" type="ORF">AQUSIP_01970</name>
</gene>
<proteinExistence type="predicted"/>